<sequence>MDTSDLNLFLLAVIARTREYSDVAFSPGHYDQQNFVHITAMACGWAPAGGCAASLATLEESDLKPGQRTYVPEIRQRAQALHSAVAALESAGADHDRLAAAGRTVIESLPRDNSGISIDKDLWLTVYQGVLVRTEQLLAAQPTAVRQDLFDMLTVPAAEFQVRDRLLVAVMSAGGIDGSAWLDRLGDHTYLRFKGMRPIRRWTGEIIRAGGPDGRAHPAALATWRRSVLEECVSSEGDAEFRMWPTPNVGEPWADCVFSDIEAMPGEARTAWQALLAHCAGEKTRARPAARWLKTGGALLDAVGVDAFTDRFDDWISLVGLDRSLPLRGSWECCERHFTEEPQHAMDRVNVGLLVGLLWIRATCPPSEDLVRGLATVAERATRKVPGVGPASPKLANQAATLLADSDHPAALQQLVRLAEALDYQRTLNIVEDGLNKRAAELGVTRDELEETARAEGA</sequence>
<keyword evidence="2" id="KW-1185">Reference proteome</keyword>
<gene>
    <name evidence="1" type="ORF">CLV70_104309</name>
</gene>
<accession>A0A2T0SBF4</accession>
<dbReference type="OrthoDB" id="9763697at2"/>
<dbReference type="RefSeq" id="WP_106126357.1">
    <property type="nucleotide sequence ID" value="NZ_PVZG01000004.1"/>
</dbReference>
<organism evidence="1 2">
    <name type="scientific">Pseudosporangium ferrugineum</name>
    <dbReference type="NCBI Taxonomy" id="439699"/>
    <lineage>
        <taxon>Bacteria</taxon>
        <taxon>Bacillati</taxon>
        <taxon>Actinomycetota</taxon>
        <taxon>Actinomycetes</taxon>
        <taxon>Micromonosporales</taxon>
        <taxon>Micromonosporaceae</taxon>
        <taxon>Pseudosporangium</taxon>
    </lineage>
</organism>
<dbReference type="Proteomes" id="UP000239209">
    <property type="component" value="Unassembled WGS sequence"/>
</dbReference>
<proteinExistence type="predicted"/>
<reference evidence="1 2" key="1">
    <citation type="submission" date="2018-03" db="EMBL/GenBank/DDBJ databases">
        <title>Genomic Encyclopedia of Archaeal and Bacterial Type Strains, Phase II (KMG-II): from individual species to whole genera.</title>
        <authorList>
            <person name="Goeker M."/>
        </authorList>
    </citation>
    <scope>NUCLEOTIDE SEQUENCE [LARGE SCALE GENOMIC DNA]</scope>
    <source>
        <strain evidence="1 2">DSM 45348</strain>
    </source>
</reference>
<dbReference type="EMBL" id="PVZG01000004">
    <property type="protein sequence ID" value="PRY30757.1"/>
    <property type="molecule type" value="Genomic_DNA"/>
</dbReference>
<comment type="caution">
    <text evidence="1">The sequence shown here is derived from an EMBL/GenBank/DDBJ whole genome shotgun (WGS) entry which is preliminary data.</text>
</comment>
<evidence type="ECO:0000313" key="2">
    <source>
        <dbReference type="Proteomes" id="UP000239209"/>
    </source>
</evidence>
<name>A0A2T0SBF4_9ACTN</name>
<evidence type="ECO:0000313" key="1">
    <source>
        <dbReference type="EMBL" id="PRY30757.1"/>
    </source>
</evidence>
<dbReference type="AlphaFoldDB" id="A0A2T0SBF4"/>
<protein>
    <submittedName>
        <fullName evidence="1">Uncharacterized protein</fullName>
    </submittedName>
</protein>